<dbReference type="EMBL" id="CP011158">
    <property type="protein sequence ID" value="ANB92120.1"/>
    <property type="molecule type" value="Genomic_DNA"/>
</dbReference>
<dbReference type="KEGG" id="moi:MOVS_09205"/>
<dbReference type="Proteomes" id="UP000076765">
    <property type="component" value="Chromosome"/>
</dbReference>
<keyword evidence="3" id="KW-1185">Reference proteome</keyword>
<organism evidence="2 4">
    <name type="scientific">Moraxella ovis</name>
    <dbReference type="NCBI Taxonomy" id="29433"/>
    <lineage>
        <taxon>Bacteria</taxon>
        <taxon>Pseudomonadati</taxon>
        <taxon>Pseudomonadota</taxon>
        <taxon>Gammaproteobacteria</taxon>
        <taxon>Moraxellales</taxon>
        <taxon>Moraxellaceae</taxon>
        <taxon>Moraxella</taxon>
    </lineage>
</organism>
<reference evidence="2 4" key="2">
    <citation type="submission" date="2018-06" db="EMBL/GenBank/DDBJ databases">
        <authorList>
            <consortium name="Pathogen Informatics"/>
            <person name="Doyle S."/>
        </authorList>
    </citation>
    <scope>NUCLEOTIDE SEQUENCE [LARGE SCALE GENOMIC DNA]</scope>
    <source>
        <strain evidence="2 4">NCTC11227</strain>
    </source>
</reference>
<sequence length="115" mass="13629">MHRIYLGYFTETDTDKLHAAFDIDGEFMRVLAKDYLEDGCVEMYTKQDSSWFFDSYIALQNNFPFDISMEILEKIDIDQVFGVFWVNYEKDLVCKKGGILTVVDDFYIEKFPWEG</sequence>
<dbReference type="EMBL" id="UGPW01000001">
    <property type="protein sequence ID" value="STY87893.1"/>
    <property type="molecule type" value="Genomic_DNA"/>
</dbReference>
<evidence type="ECO:0000313" key="3">
    <source>
        <dbReference type="Proteomes" id="UP000076765"/>
    </source>
</evidence>
<accession>A0A378PMC5</accession>
<dbReference type="AlphaFoldDB" id="A0A378PMC5"/>
<reference evidence="1 3" key="1">
    <citation type="submission" date="2015-04" db="EMBL/GenBank/DDBJ databases">
        <authorList>
            <person name="Calcutt M.J."/>
            <person name="Foecking M.F."/>
        </authorList>
    </citation>
    <scope>NUCLEOTIDE SEQUENCE [LARGE SCALE GENOMIC DNA]</scope>
    <source>
        <strain evidence="1 3">199/55</strain>
    </source>
</reference>
<gene>
    <name evidence="1" type="ORF">MOVS_09205</name>
    <name evidence="2" type="ORF">NCTC11227_01920</name>
</gene>
<evidence type="ECO:0000313" key="2">
    <source>
        <dbReference type="EMBL" id="STY87893.1"/>
    </source>
</evidence>
<proteinExistence type="predicted"/>
<protein>
    <submittedName>
        <fullName evidence="2">Uncharacterized protein</fullName>
    </submittedName>
</protein>
<name>A0A378PMC5_9GAMM</name>
<evidence type="ECO:0000313" key="1">
    <source>
        <dbReference type="EMBL" id="ANB92120.1"/>
    </source>
</evidence>
<dbReference type="RefSeq" id="WP_063514675.1">
    <property type="nucleotide sequence ID" value="NZ_CP011158.1"/>
</dbReference>
<evidence type="ECO:0000313" key="4">
    <source>
        <dbReference type="Proteomes" id="UP000255102"/>
    </source>
</evidence>
<dbReference type="Proteomes" id="UP000255102">
    <property type="component" value="Unassembled WGS sequence"/>
</dbReference>